<evidence type="ECO:0000313" key="5">
    <source>
        <dbReference type="EMBL" id="MFD2143765.1"/>
    </source>
</evidence>
<dbReference type="RefSeq" id="WP_213352007.1">
    <property type="nucleotide sequence ID" value="NZ_JAHBGB010000018.1"/>
</dbReference>
<proteinExistence type="predicted"/>
<feature type="signal peptide" evidence="3">
    <location>
        <begin position="1"/>
        <end position="27"/>
    </location>
</feature>
<protein>
    <submittedName>
        <fullName evidence="5">Alginate lyase family protein</fullName>
    </submittedName>
</protein>
<dbReference type="GO" id="GO:0016829">
    <property type="term" value="F:lyase activity"/>
    <property type="evidence" value="ECO:0007669"/>
    <property type="project" value="UniProtKB-KW"/>
</dbReference>
<comment type="caution">
    <text evidence="5">The sequence shown here is derived from an EMBL/GenBank/DDBJ whole genome shotgun (WGS) entry which is preliminary data.</text>
</comment>
<feature type="chain" id="PRO_5045890632" evidence="3">
    <location>
        <begin position="28"/>
        <end position="337"/>
    </location>
</feature>
<sequence length="337" mass="38066">MLKIRHCVGKVILFICAVFIVHASANAQEDQACPNVGPPIKNINALSYYDRMDPTRSQIVEERRDKNIRLTEGVTRFQKVIVGLANDNTRFKKECAIQIMKAWALADALEGSKNRGQADKVRIWVLGSISISYLKLYDIVESDDKEIIDNWIRDLASITIKYTESRKKMTNIGYWGVFGVGAAAIAINDMRMWYWAEEMYNNALNDIESDGTLAAERGRGERAFLYHVFAAQPLVGFEFIRSFVRCDQKIPNKLLSLTSMLEKEFNGSGYIAQLSGYRQLDVSRPPWLVLLERPQSDQLIAEKAKDSGPVRLGGSLLKLTDSLTRKYDTCNVSGTVH</sequence>
<accession>A0ABW4Z5E0</accession>
<evidence type="ECO:0000256" key="3">
    <source>
        <dbReference type="SAM" id="SignalP"/>
    </source>
</evidence>
<evidence type="ECO:0000259" key="4">
    <source>
        <dbReference type="Pfam" id="PF05426"/>
    </source>
</evidence>
<feature type="domain" description="Alginate lyase" evidence="4">
    <location>
        <begin position="88"/>
        <end position="235"/>
    </location>
</feature>
<dbReference type="InterPro" id="IPR008397">
    <property type="entry name" value="Alginate_lyase_dom"/>
</dbReference>
<dbReference type="Gene3D" id="1.50.10.100">
    <property type="entry name" value="Chondroitin AC/alginate lyase"/>
    <property type="match status" value="1"/>
</dbReference>
<name>A0ABW4Z5E0_9HYPH</name>
<evidence type="ECO:0000256" key="1">
    <source>
        <dbReference type="ARBA" id="ARBA00022729"/>
    </source>
</evidence>
<dbReference type="SUPFAM" id="SSF48230">
    <property type="entry name" value="Chondroitin AC/alginate lyase"/>
    <property type="match status" value="1"/>
</dbReference>
<dbReference type="Pfam" id="PF05426">
    <property type="entry name" value="Alginate_lyase"/>
    <property type="match status" value="1"/>
</dbReference>
<evidence type="ECO:0000256" key="2">
    <source>
        <dbReference type="ARBA" id="ARBA00023239"/>
    </source>
</evidence>
<organism evidence="5 6">
    <name type="scientific">Ancylobacter oerskovii</name>
    <dbReference type="NCBI Taxonomy" id="459519"/>
    <lineage>
        <taxon>Bacteria</taxon>
        <taxon>Pseudomonadati</taxon>
        <taxon>Pseudomonadota</taxon>
        <taxon>Alphaproteobacteria</taxon>
        <taxon>Hyphomicrobiales</taxon>
        <taxon>Xanthobacteraceae</taxon>
        <taxon>Ancylobacter</taxon>
    </lineage>
</organism>
<keyword evidence="2 5" id="KW-0456">Lyase</keyword>
<evidence type="ECO:0000313" key="6">
    <source>
        <dbReference type="Proteomes" id="UP001597299"/>
    </source>
</evidence>
<gene>
    <name evidence="5" type="ORF">ACFSNC_25715</name>
</gene>
<keyword evidence="6" id="KW-1185">Reference proteome</keyword>
<dbReference type="InterPro" id="IPR008929">
    <property type="entry name" value="Chondroitin_lyas"/>
</dbReference>
<reference evidence="6" key="1">
    <citation type="journal article" date="2019" name="Int. J. Syst. Evol. Microbiol.">
        <title>The Global Catalogue of Microorganisms (GCM) 10K type strain sequencing project: providing services to taxonomists for standard genome sequencing and annotation.</title>
        <authorList>
            <consortium name="The Broad Institute Genomics Platform"/>
            <consortium name="The Broad Institute Genome Sequencing Center for Infectious Disease"/>
            <person name="Wu L."/>
            <person name="Ma J."/>
        </authorList>
    </citation>
    <scope>NUCLEOTIDE SEQUENCE [LARGE SCALE GENOMIC DNA]</scope>
    <source>
        <strain evidence="6">CCM 7435</strain>
    </source>
</reference>
<keyword evidence="1 3" id="KW-0732">Signal</keyword>
<dbReference type="Proteomes" id="UP001597299">
    <property type="component" value="Unassembled WGS sequence"/>
</dbReference>
<dbReference type="EMBL" id="JBHUHD010000004">
    <property type="protein sequence ID" value="MFD2143765.1"/>
    <property type="molecule type" value="Genomic_DNA"/>
</dbReference>